<accession>A0ABV2AN80</accession>
<evidence type="ECO:0000256" key="1">
    <source>
        <dbReference type="SAM" id="MobiDB-lite"/>
    </source>
</evidence>
<feature type="compositionally biased region" description="Polar residues" evidence="1">
    <location>
        <begin position="94"/>
        <end position="111"/>
    </location>
</feature>
<feature type="compositionally biased region" description="Basic residues" evidence="1">
    <location>
        <begin position="78"/>
        <end position="93"/>
    </location>
</feature>
<feature type="region of interest" description="Disordered" evidence="1">
    <location>
        <begin position="1"/>
        <end position="61"/>
    </location>
</feature>
<gene>
    <name evidence="2" type="ORF">MHBO_002469</name>
</gene>
<keyword evidence="3" id="KW-1185">Reference proteome</keyword>
<feature type="region of interest" description="Disordered" evidence="1">
    <location>
        <begin position="75"/>
        <end position="111"/>
    </location>
</feature>
<organism evidence="2 3">
    <name type="scientific">Bonamia ostreae</name>
    <dbReference type="NCBI Taxonomy" id="126728"/>
    <lineage>
        <taxon>Eukaryota</taxon>
        <taxon>Sar</taxon>
        <taxon>Rhizaria</taxon>
        <taxon>Endomyxa</taxon>
        <taxon>Ascetosporea</taxon>
        <taxon>Haplosporida</taxon>
        <taxon>Bonamia</taxon>
    </lineage>
</organism>
<feature type="compositionally biased region" description="Basic and acidic residues" evidence="1">
    <location>
        <begin position="9"/>
        <end position="23"/>
    </location>
</feature>
<name>A0ABV2AN80_9EUKA</name>
<sequence length="356" mass="41333">MQNPVMRLKMAEEKVGKDRDNGRKTLNGGSADLSSKEGNIHRKTKSAFSSENGRPHKKIENPFCRQLQNKKIFEQKSKIHVKPKSQNKTKKTIKNSQTSTKTASKKGQSSFLRKSAKSKIFVQNNREIDKKAKSLKNFVGNSQNLLKASQNLQKSTSSDKFEIFVSKSLLRRPLTPDAKHFFCKFMKDLRWEAIQPCRVVDFSADAAGTKRLRSVCSRSEKRFSVETAARVFLEIELQMDGDVADLMERRWAEKIYSMFCLNKAHVLSAEQREKMPHEAFLETRFRNLYFRRTLLAAERILEKEKGLRLSRKAVFAVNLLEMLWQMGLRHREISTQSVKKISFFMWIANEAIKYRK</sequence>
<proteinExistence type="predicted"/>
<evidence type="ECO:0000313" key="2">
    <source>
        <dbReference type="EMBL" id="MES1920843.1"/>
    </source>
</evidence>
<reference evidence="2 3" key="1">
    <citation type="journal article" date="2024" name="BMC Biol.">
        <title>Comparative genomics of Ascetosporea gives new insight into the evolutionary basis for animal parasitism in Rhizaria.</title>
        <authorList>
            <person name="Hiltunen Thoren M."/>
            <person name="Onut-Brannstrom I."/>
            <person name="Alfjorden A."/>
            <person name="Peckova H."/>
            <person name="Swords F."/>
            <person name="Hooper C."/>
            <person name="Holzer A.S."/>
            <person name="Bass D."/>
            <person name="Burki F."/>
        </authorList>
    </citation>
    <scope>NUCLEOTIDE SEQUENCE [LARGE SCALE GENOMIC DNA]</scope>
    <source>
        <strain evidence="2">20-A016</strain>
    </source>
</reference>
<dbReference type="Proteomes" id="UP001439008">
    <property type="component" value="Unassembled WGS sequence"/>
</dbReference>
<comment type="caution">
    <text evidence="2">The sequence shown here is derived from an EMBL/GenBank/DDBJ whole genome shotgun (WGS) entry which is preliminary data.</text>
</comment>
<evidence type="ECO:0000313" key="3">
    <source>
        <dbReference type="Proteomes" id="UP001439008"/>
    </source>
</evidence>
<protein>
    <submittedName>
        <fullName evidence="2">Uncharacterized protein</fullName>
    </submittedName>
</protein>
<dbReference type="EMBL" id="JBDODL010000904">
    <property type="protein sequence ID" value="MES1920843.1"/>
    <property type="molecule type" value="Genomic_DNA"/>
</dbReference>